<dbReference type="HAMAP" id="MF_00687">
    <property type="entry name" value="KduI"/>
    <property type="match status" value="1"/>
</dbReference>
<name>A0A240C089_SERFI</name>
<dbReference type="SUPFAM" id="SSF51182">
    <property type="entry name" value="RmlC-like cupins"/>
    <property type="match status" value="1"/>
</dbReference>
<dbReference type="Pfam" id="PF04962">
    <property type="entry name" value="KduI"/>
    <property type="match status" value="1"/>
</dbReference>
<comment type="cofactor">
    <cofactor evidence="11">
        <name>Zn(2+)</name>
        <dbReference type="ChEBI" id="CHEBI:29105"/>
    </cofactor>
    <text evidence="11">Binds 1 zinc ion per subunit.</text>
</comment>
<evidence type="ECO:0000256" key="6">
    <source>
        <dbReference type="ARBA" id="ARBA00022833"/>
    </source>
</evidence>
<dbReference type="AlphaFoldDB" id="A0A240C089"/>
<comment type="function">
    <text evidence="11">Catalyzes the isomerization of 5-dehydro-4-deoxy-D-glucuronate to 3-deoxy-D-glycero-2,5-hexodiulosonate.</text>
</comment>
<sequence length="316" mass="35101">MLKATGKRRAAGGRCHCHAAPPVARLLSLHTFTLRGIAMDVRQSIHSDHAKQLDTAGLRREFLIEKIFEADTYTMTYSHIDRIIVGGIMPIGKAVSIGGEVGKQLGVSYFLERRELGAINIGGAGKIVVDGESYEIGPEEALYVGQGAKEVEFSSLDPARPAKFYYNSAPAHTHYPNKKITLAEASPQTLGDDATSNRRTINKFIVPDVLPTCQLTMGLTKLAEGNLWNTMPCHTHERRMEVYFYFDMDDETAVFHMMGQPQETRHLLVHNEQAVISPSWSIHAGVGTKRYTFIWGMVGENQVFGDMDHLAVSELR</sequence>
<evidence type="ECO:0000256" key="1">
    <source>
        <dbReference type="ARBA" id="ARBA00000552"/>
    </source>
</evidence>
<dbReference type="Gene3D" id="2.60.120.10">
    <property type="entry name" value="Jelly Rolls"/>
    <property type="match status" value="1"/>
</dbReference>
<dbReference type="KEGG" id="sfj:SAMEA4384070_2182"/>
<reference evidence="12 13" key="1">
    <citation type="submission" date="2017-06" db="EMBL/GenBank/DDBJ databases">
        <authorList>
            <consortium name="Pathogen Informatics"/>
        </authorList>
    </citation>
    <scope>NUCLEOTIDE SEQUENCE [LARGE SCALE GENOMIC DNA]</scope>
    <source>
        <strain evidence="12 13">NCTC12148</strain>
    </source>
</reference>
<evidence type="ECO:0000256" key="10">
    <source>
        <dbReference type="ARBA" id="ARBA00079634"/>
    </source>
</evidence>
<keyword evidence="6 11" id="KW-0862">Zinc</keyword>
<dbReference type="STRING" id="1411141.GCA_001590885_01057"/>
<evidence type="ECO:0000256" key="5">
    <source>
        <dbReference type="ARBA" id="ARBA00022723"/>
    </source>
</evidence>
<dbReference type="GO" id="GO:0045490">
    <property type="term" value="P:pectin catabolic process"/>
    <property type="evidence" value="ECO:0007669"/>
    <property type="project" value="UniProtKB-UniRule"/>
</dbReference>
<dbReference type="InterPro" id="IPR011051">
    <property type="entry name" value="RmlC_Cupin_sf"/>
</dbReference>
<comment type="pathway">
    <text evidence="2 11">Glycan metabolism; pectin degradation; 2-dehydro-3-deoxy-D-gluconate from pectin: step 4/5.</text>
</comment>
<dbReference type="InterPro" id="IPR021120">
    <property type="entry name" value="KduI/IolB_isomerase"/>
</dbReference>
<keyword evidence="7 11" id="KW-0413">Isomerase</keyword>
<comment type="catalytic activity">
    <reaction evidence="1 11">
        <text>5-dehydro-4-deoxy-D-glucuronate = 3-deoxy-D-glycero-2,5-hexodiulosonate</text>
        <dbReference type="Rhea" id="RHEA:23896"/>
        <dbReference type="ChEBI" id="CHEBI:17117"/>
        <dbReference type="ChEBI" id="CHEBI:29071"/>
        <dbReference type="EC" id="5.3.1.17"/>
    </reaction>
</comment>
<evidence type="ECO:0000256" key="8">
    <source>
        <dbReference type="ARBA" id="ARBA00072092"/>
    </source>
</evidence>
<proteinExistence type="inferred from homology"/>
<protein>
    <recommendedName>
        <fullName evidence="8 11">4-deoxy-L-threo-5-hexosulose-uronate ketol-isomerase</fullName>
        <ecNumber evidence="4 11">5.3.1.17</ecNumber>
    </recommendedName>
    <alternativeName>
        <fullName evidence="10 11">5-keto-4-deoxyuronate isomerase</fullName>
    </alternativeName>
    <alternativeName>
        <fullName evidence="9 11">DKI isomerase</fullName>
    </alternativeName>
</protein>
<gene>
    <name evidence="11 12" type="primary">kduI</name>
    <name evidence="12" type="ORF">SAMEA4384070_02182</name>
</gene>
<dbReference type="InterPro" id="IPR027449">
    <property type="entry name" value="KduI_N"/>
</dbReference>
<dbReference type="PANTHER" id="PTHR38461">
    <property type="entry name" value="4-DEOXY-L-THREO-5-HEXOSULOSE-URONATE KETOL-ISOMERASE"/>
    <property type="match status" value="1"/>
</dbReference>
<feature type="binding site" evidence="11">
    <location>
        <position position="236"/>
    </location>
    <ligand>
        <name>Zn(2+)</name>
        <dbReference type="ChEBI" id="CHEBI:29105"/>
    </ligand>
</feature>
<dbReference type="UniPathway" id="UPA00545">
    <property type="reaction ID" value="UER00826"/>
</dbReference>
<evidence type="ECO:0000313" key="13">
    <source>
        <dbReference type="Proteomes" id="UP000215134"/>
    </source>
</evidence>
<dbReference type="InterPro" id="IPR014710">
    <property type="entry name" value="RmlC-like_jellyroll"/>
</dbReference>
<dbReference type="GO" id="GO:0008270">
    <property type="term" value="F:zinc ion binding"/>
    <property type="evidence" value="ECO:0007669"/>
    <property type="project" value="UniProtKB-UniRule"/>
</dbReference>
<organism evidence="12 13">
    <name type="scientific">Serratia ficaria</name>
    <dbReference type="NCBI Taxonomy" id="61651"/>
    <lineage>
        <taxon>Bacteria</taxon>
        <taxon>Pseudomonadati</taxon>
        <taxon>Pseudomonadota</taxon>
        <taxon>Gammaproteobacteria</taxon>
        <taxon>Enterobacterales</taxon>
        <taxon>Yersiniaceae</taxon>
        <taxon>Serratia</taxon>
    </lineage>
</organism>
<evidence type="ECO:0000256" key="11">
    <source>
        <dbReference type="HAMAP-Rule" id="MF_00687"/>
    </source>
</evidence>
<dbReference type="EC" id="5.3.1.17" evidence="4 11"/>
<keyword evidence="5 11" id="KW-0479">Metal-binding</keyword>
<evidence type="ECO:0000313" key="12">
    <source>
        <dbReference type="EMBL" id="SNW00566.1"/>
    </source>
</evidence>
<dbReference type="GO" id="GO:0042840">
    <property type="term" value="P:D-glucuronate catabolic process"/>
    <property type="evidence" value="ECO:0007669"/>
    <property type="project" value="TreeGrafter"/>
</dbReference>
<evidence type="ECO:0000256" key="3">
    <source>
        <dbReference type="ARBA" id="ARBA00008086"/>
    </source>
</evidence>
<evidence type="ECO:0000256" key="9">
    <source>
        <dbReference type="ARBA" id="ARBA00075757"/>
    </source>
</evidence>
<evidence type="ECO:0000256" key="2">
    <source>
        <dbReference type="ARBA" id="ARBA00005148"/>
    </source>
</evidence>
<feature type="binding site" evidence="11">
    <location>
        <position position="234"/>
    </location>
    <ligand>
        <name>Zn(2+)</name>
        <dbReference type="ChEBI" id="CHEBI:29105"/>
    </ligand>
</feature>
<dbReference type="CDD" id="cd20491">
    <property type="entry name" value="cupin_KduI_C"/>
    <property type="match status" value="1"/>
</dbReference>
<dbReference type="InterPro" id="IPR007045">
    <property type="entry name" value="KduI"/>
</dbReference>
<evidence type="ECO:0000256" key="7">
    <source>
        <dbReference type="ARBA" id="ARBA00023235"/>
    </source>
</evidence>
<feature type="binding site" evidence="11">
    <location>
        <position position="283"/>
    </location>
    <ligand>
        <name>Zn(2+)</name>
        <dbReference type="ChEBI" id="CHEBI:29105"/>
    </ligand>
</feature>
<accession>A0A240C089</accession>
<dbReference type="GO" id="GO:0019698">
    <property type="term" value="P:D-galacturonate catabolic process"/>
    <property type="evidence" value="ECO:0007669"/>
    <property type="project" value="TreeGrafter"/>
</dbReference>
<evidence type="ECO:0000256" key="4">
    <source>
        <dbReference type="ARBA" id="ARBA00012547"/>
    </source>
</evidence>
<dbReference type="Gene3D" id="2.60.120.520">
    <property type="entry name" value="pectin degrading enzyme 5-keto 4- deoxyuronate isomerase, domain 1"/>
    <property type="match status" value="1"/>
</dbReference>
<dbReference type="PIRSF" id="PIRSF006625">
    <property type="entry name" value="KduI"/>
    <property type="match status" value="1"/>
</dbReference>
<keyword evidence="13" id="KW-1185">Reference proteome</keyword>
<dbReference type="FunFam" id="2.60.120.520:FF:000001">
    <property type="entry name" value="4-deoxy-L-threo-5-hexosulose-uronate ketol-isomerase"/>
    <property type="match status" value="1"/>
</dbReference>
<dbReference type="CDD" id="cd20294">
    <property type="entry name" value="cupin_KduI_N"/>
    <property type="match status" value="1"/>
</dbReference>
<comment type="similarity">
    <text evidence="3 11">Belongs to the KduI family.</text>
</comment>
<dbReference type="FunFam" id="2.60.120.10:FF:000018">
    <property type="entry name" value="4-deoxy-L-threo-5-hexosulose-uronate ketol-isomerase"/>
    <property type="match status" value="1"/>
</dbReference>
<dbReference type="NCBIfam" id="NF002091">
    <property type="entry name" value="PRK00924.1"/>
    <property type="match status" value="1"/>
</dbReference>
<dbReference type="GO" id="GO:0008697">
    <property type="term" value="F:4-deoxy-L-threo-5-hexosulose-uronate ketol-isomerase activity"/>
    <property type="evidence" value="ECO:0007669"/>
    <property type="project" value="UniProtKB-UniRule"/>
</dbReference>
<dbReference type="PANTHER" id="PTHR38461:SF1">
    <property type="entry name" value="4-DEOXY-L-THREO-5-HEXOSULOSE-URONATE KETOL-ISOMERASE"/>
    <property type="match status" value="1"/>
</dbReference>
<feature type="binding site" evidence="11">
    <location>
        <position position="241"/>
    </location>
    <ligand>
        <name>Zn(2+)</name>
        <dbReference type="ChEBI" id="CHEBI:29105"/>
    </ligand>
</feature>
<dbReference type="Proteomes" id="UP000215134">
    <property type="component" value="Chromosome 1"/>
</dbReference>
<dbReference type="EMBL" id="LT906479">
    <property type="protein sequence ID" value="SNW00566.1"/>
    <property type="molecule type" value="Genomic_DNA"/>
</dbReference>